<dbReference type="AlphaFoldDB" id="X0Z5M4"/>
<dbReference type="InterPro" id="IPR035906">
    <property type="entry name" value="MetI-like_sf"/>
</dbReference>
<dbReference type="GO" id="GO:0055085">
    <property type="term" value="P:transmembrane transport"/>
    <property type="evidence" value="ECO:0007669"/>
    <property type="project" value="InterPro"/>
</dbReference>
<evidence type="ECO:0000256" key="3">
    <source>
        <dbReference type="ARBA" id="ARBA00022475"/>
    </source>
</evidence>
<dbReference type="GO" id="GO:0005886">
    <property type="term" value="C:plasma membrane"/>
    <property type="evidence" value="ECO:0007669"/>
    <property type="project" value="UniProtKB-SubCell"/>
</dbReference>
<feature type="transmembrane region" description="Helical" evidence="7">
    <location>
        <begin position="6"/>
        <end position="28"/>
    </location>
</feature>
<evidence type="ECO:0000256" key="1">
    <source>
        <dbReference type="ARBA" id="ARBA00004651"/>
    </source>
</evidence>
<reference evidence="9" key="1">
    <citation type="journal article" date="2014" name="Front. Microbiol.">
        <title>High frequency of phylogenetically diverse reductive dehalogenase-homologous genes in deep subseafloor sedimentary metagenomes.</title>
        <authorList>
            <person name="Kawai M."/>
            <person name="Futagami T."/>
            <person name="Toyoda A."/>
            <person name="Takaki Y."/>
            <person name="Nishi S."/>
            <person name="Hori S."/>
            <person name="Arai W."/>
            <person name="Tsubouchi T."/>
            <person name="Morono Y."/>
            <person name="Uchiyama I."/>
            <person name="Ito T."/>
            <person name="Fujiyama A."/>
            <person name="Inagaki F."/>
            <person name="Takami H."/>
        </authorList>
    </citation>
    <scope>NUCLEOTIDE SEQUENCE</scope>
    <source>
        <strain evidence="9">Expedition CK06-06</strain>
    </source>
</reference>
<gene>
    <name evidence="9" type="ORF">S01H4_12532</name>
</gene>
<feature type="non-terminal residue" evidence="9">
    <location>
        <position position="1"/>
    </location>
</feature>
<evidence type="ECO:0000256" key="5">
    <source>
        <dbReference type="ARBA" id="ARBA00022989"/>
    </source>
</evidence>
<dbReference type="Pfam" id="PF00528">
    <property type="entry name" value="BPD_transp_1"/>
    <property type="match status" value="1"/>
</dbReference>
<name>X0Z5M4_9ZZZZ</name>
<dbReference type="PROSITE" id="PS50928">
    <property type="entry name" value="ABC_TM1"/>
    <property type="match status" value="1"/>
</dbReference>
<evidence type="ECO:0000259" key="8">
    <source>
        <dbReference type="PROSITE" id="PS50928"/>
    </source>
</evidence>
<keyword evidence="5 7" id="KW-1133">Transmembrane helix</keyword>
<keyword evidence="2" id="KW-0813">Transport</keyword>
<keyword evidence="3" id="KW-1003">Cell membrane</keyword>
<dbReference type="CDD" id="cd06261">
    <property type="entry name" value="TM_PBP2"/>
    <property type="match status" value="1"/>
</dbReference>
<feature type="domain" description="ABC transmembrane type-1" evidence="8">
    <location>
        <begin position="1"/>
        <end position="95"/>
    </location>
</feature>
<dbReference type="InterPro" id="IPR000515">
    <property type="entry name" value="MetI-like"/>
</dbReference>
<evidence type="ECO:0000313" key="9">
    <source>
        <dbReference type="EMBL" id="GAG64665.1"/>
    </source>
</evidence>
<comment type="subcellular location">
    <subcellularLocation>
        <location evidence="1">Cell membrane</location>
        <topology evidence="1">Multi-pass membrane protein</topology>
    </subcellularLocation>
</comment>
<evidence type="ECO:0000256" key="2">
    <source>
        <dbReference type="ARBA" id="ARBA00022448"/>
    </source>
</evidence>
<feature type="transmembrane region" description="Helical" evidence="7">
    <location>
        <begin position="49"/>
        <end position="74"/>
    </location>
</feature>
<organism evidence="9">
    <name type="scientific">marine sediment metagenome</name>
    <dbReference type="NCBI Taxonomy" id="412755"/>
    <lineage>
        <taxon>unclassified sequences</taxon>
        <taxon>metagenomes</taxon>
        <taxon>ecological metagenomes</taxon>
    </lineage>
</organism>
<keyword evidence="4 7" id="KW-0812">Transmembrane</keyword>
<keyword evidence="6 7" id="KW-0472">Membrane</keyword>
<proteinExistence type="predicted"/>
<dbReference type="EMBL" id="BART01005348">
    <property type="protein sequence ID" value="GAG64665.1"/>
    <property type="molecule type" value="Genomic_DNA"/>
</dbReference>
<comment type="caution">
    <text evidence="9">The sequence shown here is derived from an EMBL/GenBank/DDBJ whole genome shotgun (WGS) entry which is preliminary data.</text>
</comment>
<dbReference type="SUPFAM" id="SSF161098">
    <property type="entry name" value="MetI-like"/>
    <property type="match status" value="1"/>
</dbReference>
<dbReference type="PANTHER" id="PTHR32243:SF24">
    <property type="entry name" value="DIACETYLCHITOBIOSE UPTAKE SYSTEM PERMEASE PROTEIN NGCG"/>
    <property type="match status" value="1"/>
</dbReference>
<dbReference type="Gene3D" id="1.10.3720.10">
    <property type="entry name" value="MetI-like"/>
    <property type="match status" value="1"/>
</dbReference>
<evidence type="ECO:0000256" key="4">
    <source>
        <dbReference type="ARBA" id="ARBA00022692"/>
    </source>
</evidence>
<protein>
    <recommendedName>
        <fullName evidence="8">ABC transmembrane type-1 domain-containing protein</fullName>
    </recommendedName>
</protein>
<evidence type="ECO:0000256" key="7">
    <source>
        <dbReference type="SAM" id="Phobius"/>
    </source>
</evidence>
<dbReference type="PANTHER" id="PTHR32243">
    <property type="entry name" value="MALTOSE TRANSPORT SYSTEM PERMEASE-RELATED"/>
    <property type="match status" value="1"/>
</dbReference>
<evidence type="ECO:0000256" key="6">
    <source>
        <dbReference type="ARBA" id="ARBA00023136"/>
    </source>
</evidence>
<accession>X0Z5M4</accession>
<sequence length="95" mass="10901">LRDTRLGIIMIYVAINLPLAIFLGTEYVKAIPDSLIESAQIDGASYFRIFFNIILPMCKPVMVTILILSFLIIYKNIYQLLSLVYFKRLLILSLT</sequence>
<dbReference type="InterPro" id="IPR050901">
    <property type="entry name" value="BP-dep_ABC_trans_perm"/>
</dbReference>